<evidence type="ECO:0000313" key="8">
    <source>
        <dbReference type="Proteomes" id="UP000187506"/>
    </source>
</evidence>
<dbReference type="InterPro" id="IPR050833">
    <property type="entry name" value="Poly_Biosynth_Transport"/>
</dbReference>
<feature type="transmembrane region" description="Helical" evidence="6">
    <location>
        <begin position="39"/>
        <end position="60"/>
    </location>
</feature>
<evidence type="ECO:0000256" key="5">
    <source>
        <dbReference type="ARBA" id="ARBA00023136"/>
    </source>
</evidence>
<dbReference type="AlphaFoldDB" id="A0AAC9PW34"/>
<feature type="transmembrane region" description="Helical" evidence="6">
    <location>
        <begin position="388"/>
        <end position="409"/>
    </location>
</feature>
<feature type="transmembrane region" description="Helical" evidence="6">
    <location>
        <begin position="421"/>
        <end position="440"/>
    </location>
</feature>
<feature type="transmembrane region" description="Helical" evidence="6">
    <location>
        <begin position="80"/>
        <end position="102"/>
    </location>
</feature>
<evidence type="ECO:0000256" key="1">
    <source>
        <dbReference type="ARBA" id="ARBA00004651"/>
    </source>
</evidence>
<evidence type="ECO:0000256" key="6">
    <source>
        <dbReference type="SAM" id="Phobius"/>
    </source>
</evidence>
<keyword evidence="4 6" id="KW-1133">Transmembrane helix</keyword>
<name>A0AAC9PW34_9FLAO</name>
<feature type="transmembrane region" description="Helical" evidence="6">
    <location>
        <begin position="360"/>
        <end position="382"/>
    </location>
</feature>
<evidence type="ECO:0000256" key="3">
    <source>
        <dbReference type="ARBA" id="ARBA00022692"/>
    </source>
</evidence>
<feature type="transmembrane region" description="Helical" evidence="6">
    <location>
        <begin position="446"/>
        <end position="466"/>
    </location>
</feature>
<dbReference type="KEGG" id="lvn:BWR22_08645"/>
<dbReference type="Proteomes" id="UP000187506">
    <property type="component" value="Chromosome"/>
</dbReference>
<dbReference type="Pfam" id="PF01943">
    <property type="entry name" value="Polysacc_synt"/>
    <property type="match status" value="1"/>
</dbReference>
<dbReference type="GO" id="GO:0016853">
    <property type="term" value="F:isomerase activity"/>
    <property type="evidence" value="ECO:0007669"/>
    <property type="project" value="UniProtKB-KW"/>
</dbReference>
<feature type="transmembrane region" description="Helical" evidence="6">
    <location>
        <begin position="241"/>
        <end position="266"/>
    </location>
</feature>
<proteinExistence type="predicted"/>
<gene>
    <name evidence="7" type="ORF">BWR22_08645</name>
</gene>
<dbReference type="PANTHER" id="PTHR30250:SF11">
    <property type="entry name" value="O-ANTIGEN TRANSPORTER-RELATED"/>
    <property type="match status" value="1"/>
</dbReference>
<dbReference type="InterPro" id="IPR002797">
    <property type="entry name" value="Polysacc_synth"/>
</dbReference>
<dbReference type="GO" id="GO:0005886">
    <property type="term" value="C:plasma membrane"/>
    <property type="evidence" value="ECO:0007669"/>
    <property type="project" value="UniProtKB-SubCell"/>
</dbReference>
<keyword evidence="5 6" id="KW-0472">Membrane</keyword>
<evidence type="ECO:0000256" key="4">
    <source>
        <dbReference type="ARBA" id="ARBA00022989"/>
    </source>
</evidence>
<feature type="transmembrane region" description="Helical" evidence="6">
    <location>
        <begin position="156"/>
        <end position="173"/>
    </location>
</feature>
<keyword evidence="3 6" id="KW-0812">Transmembrane</keyword>
<feature type="transmembrane region" description="Helical" evidence="6">
    <location>
        <begin position="217"/>
        <end position="235"/>
    </location>
</feature>
<dbReference type="PANTHER" id="PTHR30250">
    <property type="entry name" value="PST FAMILY PREDICTED COLANIC ACID TRANSPORTER"/>
    <property type="match status" value="1"/>
</dbReference>
<keyword evidence="8" id="KW-1185">Reference proteome</keyword>
<evidence type="ECO:0000313" key="7">
    <source>
        <dbReference type="EMBL" id="APY00382.1"/>
    </source>
</evidence>
<feature type="transmembrane region" description="Helical" evidence="6">
    <location>
        <begin position="300"/>
        <end position="324"/>
    </location>
</feature>
<keyword evidence="7" id="KW-0413">Isomerase</keyword>
<feature type="transmembrane region" description="Helical" evidence="6">
    <location>
        <begin position="122"/>
        <end position="140"/>
    </location>
</feature>
<feature type="transmembrane region" description="Helical" evidence="6">
    <location>
        <begin position="179"/>
        <end position="197"/>
    </location>
</feature>
<accession>A0AAC9PW34</accession>
<comment type="subcellular location">
    <subcellularLocation>
        <location evidence="1">Cell membrane</location>
        <topology evidence="1">Multi-pass membrane protein</topology>
    </subcellularLocation>
</comment>
<feature type="transmembrane region" description="Helical" evidence="6">
    <location>
        <begin position="12"/>
        <end position="33"/>
    </location>
</feature>
<dbReference type="RefSeq" id="WP_076733288.1">
    <property type="nucleotide sequence ID" value="NZ_CP019352.1"/>
</dbReference>
<dbReference type="EMBL" id="CP019352">
    <property type="protein sequence ID" value="APY00382.1"/>
    <property type="molecule type" value="Genomic_DNA"/>
</dbReference>
<protein>
    <submittedName>
        <fullName evidence="7">Sugar isomerase</fullName>
    </submittedName>
</protein>
<feature type="transmembrane region" description="Helical" evidence="6">
    <location>
        <begin position="330"/>
        <end position="348"/>
    </location>
</feature>
<sequence length="484" mass="55393">MGIVIKQSIQNTITTYLGFVVGAVNALFLYTQFLTPENYGLIGYLLSTANVMMPLFMFGVSNTLVKFFSSYKTKKQQNGFLTLMLFLPLLVIIPIGFIGVLGYQAISGWLSSENEIIKNYTYLIYIIAVAMAYFEIFFAWSKIHYKSAFGNIMKEVFHRVCIFILLFALHYKLLTVDQFIIAVAIVYVIRMLIMKFYAFSLRIPKLDFNFNFNVSSVLKYSFLIIIAGSVAMFMLDLDKFMLGKLIVIDNIAYYNVAIFVATVIAVPSRAMHQITYPLTAKYLNENDKVSLVNLYKKSSLNLIIVSGIIFTLVIVNINDLYALLNPEYSKALYVVIIISIVKLLDNLLGINNSIIFNSNYYRIILFFGVLIILVAVLLNYLLIPIYNINGAAIATFLAMFLYGSLKLWYVNKKFKMHPFSVYTFYTLLLILLLSLAFYFWDFGFHSIINIIIKSTVVVALYGFIVYRFNLSEDITTILNKLLKQ</sequence>
<keyword evidence="2" id="KW-1003">Cell membrane</keyword>
<organism evidence="7 8">
    <name type="scientific">Lacinutrix venerupis</name>
    <dbReference type="NCBI Taxonomy" id="1486034"/>
    <lineage>
        <taxon>Bacteria</taxon>
        <taxon>Pseudomonadati</taxon>
        <taxon>Bacteroidota</taxon>
        <taxon>Flavobacteriia</taxon>
        <taxon>Flavobacteriales</taxon>
        <taxon>Flavobacteriaceae</taxon>
        <taxon>Lacinutrix</taxon>
    </lineage>
</organism>
<reference evidence="7 8" key="1">
    <citation type="submission" date="2017-01" db="EMBL/GenBank/DDBJ databases">
        <title>Complete genome of Lacinutrix venerupis DOK2-8 isolated from seawater in Dokdo.</title>
        <authorList>
            <person name="Chi W.-J."/>
            <person name="Kim J.H."/>
        </authorList>
    </citation>
    <scope>NUCLEOTIDE SEQUENCE [LARGE SCALE GENOMIC DNA]</scope>
    <source>
        <strain evidence="7 8">DOK2-8</strain>
    </source>
</reference>
<evidence type="ECO:0000256" key="2">
    <source>
        <dbReference type="ARBA" id="ARBA00022475"/>
    </source>
</evidence>